<dbReference type="KEGG" id="scy:SCATT_50480"/>
<dbReference type="InterPro" id="IPR002060">
    <property type="entry name" value="Squ/phyt_synthse"/>
</dbReference>
<dbReference type="SUPFAM" id="SSF48576">
    <property type="entry name" value="Terpenoid synthases"/>
    <property type="match status" value="1"/>
</dbReference>
<dbReference type="Proteomes" id="UP000007842">
    <property type="component" value="Chromosome"/>
</dbReference>
<dbReference type="AlphaFoldDB" id="F8K0L3"/>
<evidence type="ECO:0008006" key="3">
    <source>
        <dbReference type="Google" id="ProtNLM"/>
    </source>
</evidence>
<dbReference type="PATRIC" id="fig|1003195.11.peg.6476"/>
<evidence type="ECO:0000313" key="1">
    <source>
        <dbReference type="EMBL" id="AEW97419.1"/>
    </source>
</evidence>
<keyword evidence="2" id="KW-1185">Reference proteome</keyword>
<dbReference type="EMBL" id="CP003219">
    <property type="protein sequence ID" value="AEW97419.1"/>
    <property type="molecule type" value="Genomic_DNA"/>
</dbReference>
<name>F8K0L3_STREN</name>
<dbReference type="HOGENOM" id="CLU_905886_0_0_11"/>
<dbReference type="RefSeq" id="WP_014145757.1">
    <property type="nucleotide sequence ID" value="NC_016111.1"/>
</dbReference>
<dbReference type="GO" id="GO:0016765">
    <property type="term" value="F:transferase activity, transferring alkyl or aryl (other than methyl) groups"/>
    <property type="evidence" value="ECO:0007669"/>
    <property type="project" value="UniProtKB-ARBA"/>
</dbReference>
<dbReference type="KEGG" id="sct:SCAT_5054"/>
<gene>
    <name evidence="1" type="ordered locus">SCATT_50480</name>
</gene>
<organism evidence="1 2">
    <name type="scientific">Streptantibioticus cattleyicolor (strain ATCC 35852 / DSM 46488 / JCM 4925 / NBRC 14057 / NRRL 8057)</name>
    <name type="common">Streptomyces cattleya</name>
    <dbReference type="NCBI Taxonomy" id="1003195"/>
    <lineage>
        <taxon>Bacteria</taxon>
        <taxon>Bacillati</taxon>
        <taxon>Actinomycetota</taxon>
        <taxon>Actinomycetes</taxon>
        <taxon>Kitasatosporales</taxon>
        <taxon>Streptomycetaceae</taxon>
        <taxon>Streptantibioticus</taxon>
    </lineage>
</organism>
<dbReference type="Pfam" id="PF00494">
    <property type="entry name" value="SQS_PSY"/>
    <property type="match status" value="1"/>
</dbReference>
<sequence>MNAWNQALDAAGLRDPGIRSDFGAQRQVVARFRRTSYLAARLLLPRALVPHVIAATAFMHHGDNLLDSGPPQERPAAYAAWRDQVRAALATGESADPLIRTLLATVAAHPRLRDHVEHYLQTATAELEFAGFDTEADYQAYVDAYSLPAFMLVACLLAPEDDPDGYRAACRTYIDGSQRLDFVNDLAEDLRAGRLAVPRETLQRFSVTPEDLAAGRDLPAVRELLRHLLEQARTTLRSARPLTTLAVPGGRPLVSALIDVELLTADAAEAKGPALLSGSASPPLPGALRVLWRERRRARALR</sequence>
<dbReference type="InterPro" id="IPR008949">
    <property type="entry name" value="Isoprenoid_synthase_dom_sf"/>
</dbReference>
<evidence type="ECO:0000313" key="2">
    <source>
        <dbReference type="Proteomes" id="UP000007842"/>
    </source>
</evidence>
<dbReference type="STRING" id="1003195.SCATT_50480"/>
<proteinExistence type="predicted"/>
<protein>
    <recommendedName>
        <fullName evidence="3">Phytoene synthase</fullName>
    </recommendedName>
</protein>
<dbReference type="Gene3D" id="1.10.600.10">
    <property type="entry name" value="Farnesyl Diphosphate Synthase"/>
    <property type="match status" value="1"/>
</dbReference>
<dbReference type="eggNOG" id="COG1562">
    <property type="taxonomic scope" value="Bacteria"/>
</dbReference>
<accession>G8X3P6</accession>
<reference evidence="2" key="1">
    <citation type="submission" date="2011-12" db="EMBL/GenBank/DDBJ databases">
        <title>Complete genome sequence of Streptomyces cattleya strain DSM 46488.</title>
        <authorList>
            <person name="Ou H.-Y."/>
            <person name="Li P."/>
            <person name="Zhao C."/>
            <person name="O'Hagan D."/>
            <person name="Deng Z."/>
        </authorList>
    </citation>
    <scope>NUCLEOTIDE SEQUENCE [LARGE SCALE GENOMIC DNA]</scope>
    <source>
        <strain evidence="2">ATCC 35852 / DSM 46488 / JCM 4925 / NBRC 14057 / NRRL 8057</strain>
    </source>
</reference>
<accession>F8K0L3</accession>
<dbReference type="PANTHER" id="PTHR31480">
    <property type="entry name" value="BIFUNCTIONAL LYCOPENE CYCLASE/PHYTOENE SYNTHASE"/>
    <property type="match status" value="1"/>
</dbReference>
<dbReference type="OrthoDB" id="3535892at2"/>